<keyword evidence="2" id="KW-1185">Reference proteome</keyword>
<dbReference type="EMBL" id="VFOW01000001">
    <property type="protein sequence ID" value="TQL75557.1"/>
    <property type="molecule type" value="Genomic_DNA"/>
</dbReference>
<dbReference type="SUPFAM" id="SSF53927">
    <property type="entry name" value="Cytidine deaminase-like"/>
    <property type="match status" value="1"/>
</dbReference>
<protein>
    <recommendedName>
        <fullName evidence="3">Cytidine deaminase</fullName>
    </recommendedName>
</protein>
<comment type="caution">
    <text evidence="1">The sequence shown here is derived from an EMBL/GenBank/DDBJ whole genome shotgun (WGS) entry which is preliminary data.</text>
</comment>
<dbReference type="InParanoid" id="A0A543ASK3"/>
<evidence type="ECO:0000313" key="1">
    <source>
        <dbReference type="EMBL" id="TQL75557.1"/>
    </source>
</evidence>
<dbReference type="InterPro" id="IPR016193">
    <property type="entry name" value="Cytidine_deaminase-like"/>
</dbReference>
<proteinExistence type="predicted"/>
<organism evidence="1 2">
    <name type="scientific">Stackebrandtia endophytica</name>
    <dbReference type="NCBI Taxonomy" id="1496996"/>
    <lineage>
        <taxon>Bacteria</taxon>
        <taxon>Bacillati</taxon>
        <taxon>Actinomycetota</taxon>
        <taxon>Actinomycetes</taxon>
        <taxon>Glycomycetales</taxon>
        <taxon>Glycomycetaceae</taxon>
        <taxon>Stackebrandtia</taxon>
    </lineage>
</organism>
<dbReference type="AlphaFoldDB" id="A0A543ASK3"/>
<dbReference type="Gene3D" id="3.40.140.10">
    <property type="entry name" value="Cytidine Deaminase, domain 2"/>
    <property type="match status" value="1"/>
</dbReference>
<dbReference type="OrthoDB" id="3392994at2"/>
<sequence>MNLDPEDDKLVTLARAAAGRIGAPRGAAVRDEDGRTYAAASIRLPHLRLSALQLAVAQAAAAGAETLEAAAVVALDGEVTDVVDADGLAAVRDLAKSAPVYSVTGDDISQVAG</sequence>
<dbReference type="RefSeq" id="WP_142035597.1">
    <property type="nucleotide sequence ID" value="NZ_JBHTGS010000001.1"/>
</dbReference>
<dbReference type="GO" id="GO:0003824">
    <property type="term" value="F:catalytic activity"/>
    <property type="evidence" value="ECO:0007669"/>
    <property type="project" value="InterPro"/>
</dbReference>
<reference evidence="1 2" key="1">
    <citation type="submission" date="2019-06" db="EMBL/GenBank/DDBJ databases">
        <title>Sequencing the genomes of 1000 actinobacteria strains.</title>
        <authorList>
            <person name="Klenk H.-P."/>
        </authorList>
    </citation>
    <scope>NUCLEOTIDE SEQUENCE [LARGE SCALE GENOMIC DNA]</scope>
    <source>
        <strain evidence="1 2">DSM 45928</strain>
    </source>
</reference>
<gene>
    <name evidence="1" type="ORF">FB566_1064</name>
</gene>
<name>A0A543ASK3_9ACTN</name>
<evidence type="ECO:0000313" key="2">
    <source>
        <dbReference type="Proteomes" id="UP000317043"/>
    </source>
</evidence>
<evidence type="ECO:0008006" key="3">
    <source>
        <dbReference type="Google" id="ProtNLM"/>
    </source>
</evidence>
<accession>A0A543ASK3</accession>
<dbReference type="Proteomes" id="UP000317043">
    <property type="component" value="Unassembled WGS sequence"/>
</dbReference>